<dbReference type="EMBL" id="JACDUU010000001">
    <property type="protein sequence ID" value="MBA2869948.1"/>
    <property type="molecule type" value="Genomic_DNA"/>
</dbReference>
<comment type="similarity">
    <text evidence="1 6">Belongs to the NusB family.</text>
</comment>
<feature type="domain" description="NusB/RsmB/TIM44" evidence="7">
    <location>
        <begin position="4"/>
        <end position="125"/>
    </location>
</feature>
<gene>
    <name evidence="6" type="primary">nusB</name>
    <name evidence="8" type="ORF">HNQ85_000206</name>
</gene>
<dbReference type="Proteomes" id="UP000580891">
    <property type="component" value="Unassembled WGS sequence"/>
</dbReference>
<dbReference type="PANTHER" id="PTHR11078">
    <property type="entry name" value="N UTILIZATION SUBSTANCE PROTEIN B-RELATED"/>
    <property type="match status" value="1"/>
</dbReference>
<evidence type="ECO:0000313" key="9">
    <source>
        <dbReference type="Proteomes" id="UP000580891"/>
    </source>
</evidence>
<dbReference type="HAMAP" id="MF_00073">
    <property type="entry name" value="NusB"/>
    <property type="match status" value="1"/>
</dbReference>
<dbReference type="Gene3D" id="1.10.940.10">
    <property type="entry name" value="NusB-like"/>
    <property type="match status" value="1"/>
</dbReference>
<name>A0A7W0BTN0_9BACL</name>
<evidence type="ECO:0000256" key="4">
    <source>
        <dbReference type="ARBA" id="ARBA00023015"/>
    </source>
</evidence>
<keyword evidence="5 6" id="KW-0804">Transcription</keyword>
<keyword evidence="3 6" id="KW-0694">RNA-binding</keyword>
<evidence type="ECO:0000256" key="6">
    <source>
        <dbReference type="HAMAP-Rule" id="MF_00073"/>
    </source>
</evidence>
<evidence type="ECO:0000256" key="1">
    <source>
        <dbReference type="ARBA" id="ARBA00005952"/>
    </source>
</evidence>
<dbReference type="InterPro" id="IPR011605">
    <property type="entry name" value="NusB_fam"/>
</dbReference>
<dbReference type="NCBIfam" id="TIGR01951">
    <property type="entry name" value="nusB"/>
    <property type="match status" value="1"/>
</dbReference>
<protein>
    <recommendedName>
        <fullName evidence="6">Transcription antitermination protein NusB</fullName>
    </recommendedName>
    <alternativeName>
        <fullName evidence="6">Antitermination factor NusB</fullName>
    </alternativeName>
</protein>
<evidence type="ECO:0000313" key="8">
    <source>
        <dbReference type="EMBL" id="MBA2869948.1"/>
    </source>
</evidence>
<sequence length="132" mass="15212">MKRHTAREKALQALFQVDVGGIDPQEAIKNVVDEEEIDSFLHQLVFGVVNHQEEIDQLLRDNLEKWRLERVANVDRAILRMATYEMKYIDDIPVSVTMDEAIELAKKYGDDKSSRFINGVLSKVKDALEIIK</sequence>
<keyword evidence="4 6" id="KW-0805">Transcription regulation</keyword>
<dbReference type="GO" id="GO:0006353">
    <property type="term" value="P:DNA-templated transcription termination"/>
    <property type="evidence" value="ECO:0007669"/>
    <property type="project" value="UniProtKB-UniRule"/>
</dbReference>
<dbReference type="AlphaFoldDB" id="A0A7W0BTN0"/>
<dbReference type="RefSeq" id="WP_181535359.1">
    <property type="nucleotide sequence ID" value="NZ_JACDUU010000001.1"/>
</dbReference>
<comment type="caution">
    <text evidence="8">The sequence shown here is derived from an EMBL/GenBank/DDBJ whole genome shotgun (WGS) entry which is preliminary data.</text>
</comment>
<keyword evidence="2 6" id="KW-0889">Transcription antitermination</keyword>
<dbReference type="PANTHER" id="PTHR11078:SF3">
    <property type="entry name" value="ANTITERMINATION NUSB DOMAIN-CONTAINING PROTEIN"/>
    <property type="match status" value="1"/>
</dbReference>
<organism evidence="8 9">
    <name type="scientific">[Anoxybacillus] calidus</name>
    <dbReference type="NCBI Taxonomy" id="575178"/>
    <lineage>
        <taxon>Bacteria</taxon>
        <taxon>Bacillati</taxon>
        <taxon>Bacillota</taxon>
        <taxon>Bacilli</taxon>
        <taxon>Bacillales</taxon>
        <taxon>Anoxybacillaceae</taxon>
        <taxon>Paranoxybacillus</taxon>
    </lineage>
</organism>
<comment type="function">
    <text evidence="6">Involved in transcription antitermination. Required for transcription of ribosomal RNA (rRNA) genes. Binds specifically to the boxA antiterminator sequence of the ribosomal RNA (rrn) operons.</text>
</comment>
<proteinExistence type="inferred from homology"/>
<dbReference type="GO" id="GO:0031564">
    <property type="term" value="P:transcription antitermination"/>
    <property type="evidence" value="ECO:0007669"/>
    <property type="project" value="UniProtKB-KW"/>
</dbReference>
<evidence type="ECO:0000256" key="5">
    <source>
        <dbReference type="ARBA" id="ARBA00023163"/>
    </source>
</evidence>
<dbReference type="GO" id="GO:0003723">
    <property type="term" value="F:RNA binding"/>
    <property type="evidence" value="ECO:0007669"/>
    <property type="project" value="UniProtKB-UniRule"/>
</dbReference>
<reference evidence="8 9" key="1">
    <citation type="submission" date="2020-07" db="EMBL/GenBank/DDBJ databases">
        <title>Genomic Encyclopedia of Type Strains, Phase IV (KMG-IV): sequencing the most valuable type-strain genomes for metagenomic binning, comparative biology and taxonomic classification.</title>
        <authorList>
            <person name="Goeker M."/>
        </authorList>
    </citation>
    <scope>NUCLEOTIDE SEQUENCE [LARGE SCALE GENOMIC DNA]</scope>
    <source>
        <strain evidence="8 9">DSM 25220</strain>
    </source>
</reference>
<evidence type="ECO:0000256" key="3">
    <source>
        <dbReference type="ARBA" id="ARBA00022884"/>
    </source>
</evidence>
<dbReference type="InterPro" id="IPR006027">
    <property type="entry name" value="NusB_RsmB_TIM44"/>
</dbReference>
<evidence type="ECO:0000259" key="7">
    <source>
        <dbReference type="Pfam" id="PF01029"/>
    </source>
</evidence>
<evidence type="ECO:0000256" key="2">
    <source>
        <dbReference type="ARBA" id="ARBA00022814"/>
    </source>
</evidence>
<dbReference type="CDD" id="cd00619">
    <property type="entry name" value="Terminator_NusB"/>
    <property type="match status" value="1"/>
</dbReference>
<dbReference type="InterPro" id="IPR035926">
    <property type="entry name" value="NusB-like_sf"/>
</dbReference>
<dbReference type="SUPFAM" id="SSF48013">
    <property type="entry name" value="NusB-like"/>
    <property type="match status" value="1"/>
</dbReference>
<dbReference type="Pfam" id="PF01029">
    <property type="entry name" value="NusB"/>
    <property type="match status" value="1"/>
</dbReference>
<accession>A0A7W0BTN0</accession>
<keyword evidence="9" id="KW-1185">Reference proteome</keyword>
<dbReference type="GO" id="GO:0005829">
    <property type="term" value="C:cytosol"/>
    <property type="evidence" value="ECO:0007669"/>
    <property type="project" value="TreeGrafter"/>
</dbReference>